<proteinExistence type="predicted"/>
<evidence type="ECO:0000313" key="2">
    <source>
        <dbReference type="EMBL" id="MFC4059190.1"/>
    </source>
</evidence>
<evidence type="ECO:0000313" key="3">
    <source>
        <dbReference type="Proteomes" id="UP001595850"/>
    </source>
</evidence>
<dbReference type="RefSeq" id="WP_377287503.1">
    <property type="nucleotide sequence ID" value="NZ_JBHSBM010000016.1"/>
</dbReference>
<dbReference type="Proteomes" id="UP001595850">
    <property type="component" value="Unassembled WGS sequence"/>
</dbReference>
<evidence type="ECO:0000256" key="1">
    <source>
        <dbReference type="SAM" id="MobiDB-lite"/>
    </source>
</evidence>
<protein>
    <submittedName>
        <fullName evidence="2">Uncharacterized protein</fullName>
    </submittedName>
</protein>
<comment type="caution">
    <text evidence="2">The sequence shown here is derived from an EMBL/GenBank/DDBJ whole genome shotgun (WGS) entry which is preliminary data.</text>
</comment>
<dbReference type="EMBL" id="JBHSBM010000016">
    <property type="protein sequence ID" value="MFC4059190.1"/>
    <property type="molecule type" value="Genomic_DNA"/>
</dbReference>
<reference evidence="3" key="1">
    <citation type="journal article" date="2019" name="Int. J. Syst. Evol. Microbiol.">
        <title>The Global Catalogue of Microorganisms (GCM) 10K type strain sequencing project: providing services to taxonomists for standard genome sequencing and annotation.</title>
        <authorList>
            <consortium name="The Broad Institute Genomics Platform"/>
            <consortium name="The Broad Institute Genome Sequencing Center for Infectious Disease"/>
            <person name="Wu L."/>
            <person name="Ma J."/>
        </authorList>
    </citation>
    <scope>NUCLEOTIDE SEQUENCE [LARGE SCALE GENOMIC DNA]</scope>
    <source>
        <strain evidence="3">TBRC 4489</strain>
    </source>
</reference>
<sequence length="90" mass="9864">MKIDGWCRAPPPQRDVTRLTAGLEAATADGVLHDLVVRTRLAAGAEPSRSRSGRSLPFPYAAQALQVKRRRTDRHRNHPADGLQLLGLTT</sequence>
<organism evidence="2 3">
    <name type="scientific">Planomonospora corallina</name>
    <dbReference type="NCBI Taxonomy" id="1806052"/>
    <lineage>
        <taxon>Bacteria</taxon>
        <taxon>Bacillati</taxon>
        <taxon>Actinomycetota</taxon>
        <taxon>Actinomycetes</taxon>
        <taxon>Streptosporangiales</taxon>
        <taxon>Streptosporangiaceae</taxon>
        <taxon>Planomonospora</taxon>
    </lineage>
</organism>
<name>A0ABV8IBI5_9ACTN</name>
<keyword evidence="3" id="KW-1185">Reference proteome</keyword>
<gene>
    <name evidence="2" type="ORF">ACFOWE_12840</name>
</gene>
<feature type="compositionally biased region" description="Basic residues" evidence="1">
    <location>
        <begin position="68"/>
        <end position="77"/>
    </location>
</feature>
<accession>A0ABV8IBI5</accession>
<feature type="region of interest" description="Disordered" evidence="1">
    <location>
        <begin position="68"/>
        <end position="90"/>
    </location>
</feature>